<dbReference type="Proteomes" id="UP000824334">
    <property type="component" value="Chromosome"/>
</dbReference>
<gene>
    <name evidence="2" type="ORF">KWG56_01245</name>
</gene>
<dbReference type="EMBL" id="CP080034">
    <property type="protein sequence ID" value="QYC10675.1"/>
    <property type="molecule type" value="Genomic_DNA"/>
</dbReference>
<dbReference type="SMART" id="SM00419">
    <property type="entry name" value="HTH_CRP"/>
    <property type="match status" value="1"/>
</dbReference>
<name>A0ABX8TJV3_9CAUL</name>
<protein>
    <submittedName>
        <fullName evidence="2">Crp/Fnr family transcriptional regulator</fullName>
    </submittedName>
</protein>
<sequence>MPHQNRADLQVFLDRLNLRSRLRLDEQQAVLNLPAYAAQVDANADHVALGEMTEFASLVVTGVLGRFGQNAQGDRQITALHVPGDMANLQSVVEPKATSALQALSRTKILKIPHQALQSASARHPALAEALWRDCMVDAAILSQWVVNIGRRDAAGRIAHLLCETAMRQGVRQIGAVSFDFPLTQNQIADATGMTSVHVNRTLKTLRSVVTLAGRSVQVHDWTELVRQADFDAAYLQRDIGSGGKLRIATGD</sequence>
<evidence type="ECO:0000313" key="3">
    <source>
        <dbReference type="Proteomes" id="UP000824334"/>
    </source>
</evidence>
<dbReference type="Pfam" id="PF00027">
    <property type="entry name" value="cNMP_binding"/>
    <property type="match status" value="1"/>
</dbReference>
<dbReference type="InterPro" id="IPR000595">
    <property type="entry name" value="cNMP-bd_dom"/>
</dbReference>
<dbReference type="GeneID" id="94373871"/>
<dbReference type="InterPro" id="IPR012318">
    <property type="entry name" value="HTH_CRP"/>
</dbReference>
<evidence type="ECO:0000259" key="1">
    <source>
        <dbReference type="PROSITE" id="PS51063"/>
    </source>
</evidence>
<dbReference type="CDD" id="cd00038">
    <property type="entry name" value="CAP_ED"/>
    <property type="match status" value="1"/>
</dbReference>
<evidence type="ECO:0000313" key="2">
    <source>
        <dbReference type="EMBL" id="QYC10675.1"/>
    </source>
</evidence>
<accession>A0ABX8TJV3</accession>
<feature type="domain" description="HTH crp-type" evidence="1">
    <location>
        <begin position="152"/>
        <end position="223"/>
    </location>
</feature>
<reference evidence="2 3" key="1">
    <citation type="submission" date="2021-07" db="EMBL/GenBank/DDBJ databases">
        <title>Isolation and characterization of bacteria from a gold mining with a capacity of golden bioaccumulation.</title>
        <authorList>
            <person name="Yang X.J."/>
        </authorList>
    </citation>
    <scope>NUCLEOTIDE SEQUENCE [LARGE SCALE GENOMIC DNA]</scope>
    <source>
        <strain evidence="2 3">Au29</strain>
    </source>
</reference>
<dbReference type="RefSeq" id="WP_219353415.1">
    <property type="nucleotide sequence ID" value="NZ_CP080034.1"/>
</dbReference>
<dbReference type="Pfam" id="PF13545">
    <property type="entry name" value="HTH_Crp_2"/>
    <property type="match status" value="1"/>
</dbReference>
<organism evidence="2 3">
    <name type="scientific">Brevundimonas nasdae</name>
    <dbReference type="NCBI Taxonomy" id="172043"/>
    <lineage>
        <taxon>Bacteria</taxon>
        <taxon>Pseudomonadati</taxon>
        <taxon>Pseudomonadota</taxon>
        <taxon>Alphaproteobacteria</taxon>
        <taxon>Caulobacterales</taxon>
        <taxon>Caulobacteraceae</taxon>
        <taxon>Brevundimonas</taxon>
    </lineage>
</organism>
<dbReference type="PROSITE" id="PS51063">
    <property type="entry name" value="HTH_CRP_2"/>
    <property type="match status" value="1"/>
</dbReference>
<proteinExistence type="predicted"/>
<keyword evidence="3" id="KW-1185">Reference proteome</keyword>